<dbReference type="InterPro" id="IPR009027">
    <property type="entry name" value="Ribosomal_bL9/RNase_H1_N"/>
</dbReference>
<feature type="compositionally biased region" description="Pro residues" evidence="1">
    <location>
        <begin position="66"/>
        <end position="82"/>
    </location>
</feature>
<name>A0A9P7F2H3_9AGAM</name>
<evidence type="ECO:0000313" key="4">
    <source>
        <dbReference type="Proteomes" id="UP000823399"/>
    </source>
</evidence>
<dbReference type="InterPro" id="IPR011320">
    <property type="entry name" value="RNase_H1_N"/>
</dbReference>
<dbReference type="OrthoDB" id="3270804at2759"/>
<accession>A0A9P7F2H3</accession>
<sequence>MKVYPDEDDTFTLTELWSALQLICQNVAIDNGSHQLTFAQNSPARADGAADPAGDDLSDDELTVSQPPPGIVPAQTQPPPDIVPARTAQPSTLLDSAAQTAQPSTLPAAQPVPTVTAQPLAQAHANPPASSRWYTITVGRETGVFQGWHSAHIHVVGVPGACFARHPTRAAAEGAYTEALAAGGVTQVPA</sequence>
<comment type="caution">
    <text evidence="3">The sequence shown here is derived from an EMBL/GenBank/DDBJ whole genome shotgun (WGS) entry which is preliminary data.</text>
</comment>
<organism evidence="3 4">
    <name type="scientific">Suillus discolor</name>
    <dbReference type="NCBI Taxonomy" id="1912936"/>
    <lineage>
        <taxon>Eukaryota</taxon>
        <taxon>Fungi</taxon>
        <taxon>Dikarya</taxon>
        <taxon>Basidiomycota</taxon>
        <taxon>Agaricomycotina</taxon>
        <taxon>Agaricomycetes</taxon>
        <taxon>Agaricomycetidae</taxon>
        <taxon>Boletales</taxon>
        <taxon>Suillineae</taxon>
        <taxon>Suillaceae</taxon>
        <taxon>Suillus</taxon>
    </lineage>
</organism>
<evidence type="ECO:0000256" key="1">
    <source>
        <dbReference type="SAM" id="MobiDB-lite"/>
    </source>
</evidence>
<protein>
    <recommendedName>
        <fullName evidence="2">Ribonuclease H1 N-terminal domain-containing protein</fullName>
    </recommendedName>
</protein>
<dbReference type="Proteomes" id="UP000823399">
    <property type="component" value="Unassembled WGS sequence"/>
</dbReference>
<dbReference type="AlphaFoldDB" id="A0A9P7F2H3"/>
<feature type="region of interest" description="Disordered" evidence="1">
    <location>
        <begin position="40"/>
        <end position="87"/>
    </location>
</feature>
<keyword evidence="4" id="KW-1185">Reference proteome</keyword>
<feature type="compositionally biased region" description="Acidic residues" evidence="1">
    <location>
        <begin position="53"/>
        <end position="62"/>
    </location>
</feature>
<proteinExistence type="predicted"/>
<dbReference type="SUPFAM" id="SSF55658">
    <property type="entry name" value="L9 N-domain-like"/>
    <property type="match status" value="1"/>
</dbReference>
<dbReference type="GeneID" id="64704141"/>
<evidence type="ECO:0000313" key="3">
    <source>
        <dbReference type="EMBL" id="KAG2101316.1"/>
    </source>
</evidence>
<gene>
    <name evidence="3" type="ORF">F5147DRAFT_776663</name>
</gene>
<dbReference type="RefSeq" id="XP_041289794.1">
    <property type="nucleotide sequence ID" value="XM_041441882.1"/>
</dbReference>
<feature type="domain" description="Ribonuclease H1 N-terminal" evidence="2">
    <location>
        <begin position="133"/>
        <end position="173"/>
    </location>
</feature>
<reference evidence="3" key="1">
    <citation type="journal article" date="2020" name="New Phytol.">
        <title>Comparative genomics reveals dynamic genome evolution in host specialist ectomycorrhizal fungi.</title>
        <authorList>
            <person name="Lofgren L.A."/>
            <person name="Nguyen N.H."/>
            <person name="Vilgalys R."/>
            <person name="Ruytinx J."/>
            <person name="Liao H.L."/>
            <person name="Branco S."/>
            <person name="Kuo A."/>
            <person name="LaButti K."/>
            <person name="Lipzen A."/>
            <person name="Andreopoulos W."/>
            <person name="Pangilinan J."/>
            <person name="Riley R."/>
            <person name="Hundley H."/>
            <person name="Na H."/>
            <person name="Barry K."/>
            <person name="Grigoriev I.V."/>
            <person name="Stajich J.E."/>
            <person name="Kennedy P.G."/>
        </authorList>
    </citation>
    <scope>NUCLEOTIDE SEQUENCE</scope>
    <source>
        <strain evidence="3">FC423</strain>
    </source>
</reference>
<dbReference type="EMBL" id="JABBWM010000051">
    <property type="protein sequence ID" value="KAG2101316.1"/>
    <property type="molecule type" value="Genomic_DNA"/>
</dbReference>
<evidence type="ECO:0000259" key="2">
    <source>
        <dbReference type="Pfam" id="PF01693"/>
    </source>
</evidence>
<dbReference type="Pfam" id="PF01693">
    <property type="entry name" value="Cauli_VI"/>
    <property type="match status" value="1"/>
</dbReference>
<dbReference type="InterPro" id="IPR037056">
    <property type="entry name" value="RNase_H1_N_sf"/>
</dbReference>
<feature type="compositionally biased region" description="Low complexity" evidence="1">
    <location>
        <begin position="42"/>
        <end position="52"/>
    </location>
</feature>
<dbReference type="Gene3D" id="3.40.970.10">
    <property type="entry name" value="Ribonuclease H1, N-terminal domain"/>
    <property type="match status" value="1"/>
</dbReference>